<dbReference type="InterPro" id="IPR048020">
    <property type="entry name" value="Transpos_IS3"/>
</dbReference>
<dbReference type="AlphaFoldDB" id="A0A6J4MU56"/>
<dbReference type="InterPro" id="IPR001584">
    <property type="entry name" value="Integrase_cat-core"/>
</dbReference>
<feature type="domain" description="Integrase catalytic" evidence="2">
    <location>
        <begin position="113"/>
        <end position="273"/>
    </location>
</feature>
<dbReference type="NCBIfam" id="NF033516">
    <property type="entry name" value="transpos_IS3"/>
    <property type="match status" value="1"/>
</dbReference>
<evidence type="ECO:0000256" key="1">
    <source>
        <dbReference type="ARBA" id="ARBA00002286"/>
    </source>
</evidence>
<comment type="function">
    <text evidence="1">Involved in the transposition of the insertion sequence.</text>
</comment>
<dbReference type="Pfam" id="PF13683">
    <property type="entry name" value="rve_3"/>
    <property type="match status" value="1"/>
</dbReference>
<organism evidence="3">
    <name type="scientific">uncultured Chloroflexia bacterium</name>
    <dbReference type="NCBI Taxonomy" id="1672391"/>
    <lineage>
        <taxon>Bacteria</taxon>
        <taxon>Bacillati</taxon>
        <taxon>Chloroflexota</taxon>
        <taxon>Chloroflexia</taxon>
        <taxon>environmental samples</taxon>
    </lineage>
</organism>
<dbReference type="SUPFAM" id="SSF53098">
    <property type="entry name" value="Ribonuclease H-like"/>
    <property type="match status" value="1"/>
</dbReference>
<accession>A0A6J4MU56</accession>
<dbReference type="GO" id="GO:0003676">
    <property type="term" value="F:nucleic acid binding"/>
    <property type="evidence" value="ECO:0007669"/>
    <property type="project" value="InterPro"/>
</dbReference>
<name>A0A6J4MU56_9CHLR</name>
<dbReference type="Pfam" id="PF13276">
    <property type="entry name" value="HTH_21"/>
    <property type="match status" value="1"/>
</dbReference>
<sequence length="277" mass="32103">MKPAGMRQLVLRLQEGYRVSERRAVKALGAHRSAIRYRPKRPVLDAPIRKRIEEIAAVRIRYGYRRIHILLQREGWSVNLKRVYRIYCLAGLNLRSKRPKRSRMASHRIARPDVTMPNDCWTMDFVSDALFNGKRFRALTVMDQFTRQCLAIYADQNIKGEGVVALMRQLSAAHGLPKRLQTDNGSEFISKALDRWSYENGVTMVFSRPGKPTDNPFIESFNGSFRDECLNIHWFLSLKDAQEKIETWRVDYNQVRPHSALGNLPPRQFAQQVIGCS</sequence>
<dbReference type="GO" id="GO:0015074">
    <property type="term" value="P:DNA integration"/>
    <property type="evidence" value="ECO:0007669"/>
    <property type="project" value="InterPro"/>
</dbReference>
<dbReference type="PANTHER" id="PTHR47515">
    <property type="entry name" value="LOW CALCIUM RESPONSE LOCUS PROTEIN T"/>
    <property type="match status" value="1"/>
</dbReference>
<reference evidence="3" key="1">
    <citation type="submission" date="2020-02" db="EMBL/GenBank/DDBJ databases">
        <authorList>
            <person name="Meier V. D."/>
        </authorList>
    </citation>
    <scope>NUCLEOTIDE SEQUENCE</scope>
    <source>
        <strain evidence="3">AVDCRST_MAG93</strain>
    </source>
</reference>
<dbReference type="InterPro" id="IPR025948">
    <property type="entry name" value="HTH-like_dom"/>
</dbReference>
<dbReference type="EMBL" id="CADCTR010002654">
    <property type="protein sequence ID" value="CAA9364578.1"/>
    <property type="molecule type" value="Genomic_DNA"/>
</dbReference>
<evidence type="ECO:0000313" key="3">
    <source>
        <dbReference type="EMBL" id="CAA9364578.1"/>
    </source>
</evidence>
<dbReference type="Gene3D" id="3.30.420.10">
    <property type="entry name" value="Ribonuclease H-like superfamily/Ribonuclease H"/>
    <property type="match status" value="1"/>
</dbReference>
<proteinExistence type="predicted"/>
<dbReference type="InterPro" id="IPR036397">
    <property type="entry name" value="RNaseH_sf"/>
</dbReference>
<dbReference type="PANTHER" id="PTHR47515:SF1">
    <property type="entry name" value="BLR2054 PROTEIN"/>
    <property type="match status" value="1"/>
</dbReference>
<protein>
    <submittedName>
        <fullName evidence="3">Mobile element protein</fullName>
    </submittedName>
</protein>
<dbReference type="InterPro" id="IPR012337">
    <property type="entry name" value="RNaseH-like_sf"/>
</dbReference>
<gene>
    <name evidence="3" type="ORF">AVDCRST_MAG93-7868</name>
</gene>
<evidence type="ECO:0000259" key="2">
    <source>
        <dbReference type="PROSITE" id="PS50994"/>
    </source>
</evidence>
<dbReference type="PROSITE" id="PS50994">
    <property type="entry name" value="INTEGRASE"/>
    <property type="match status" value="1"/>
</dbReference>